<evidence type="ECO:0000313" key="10">
    <source>
        <dbReference type="Proteomes" id="UP000054266"/>
    </source>
</evidence>
<feature type="domain" description="MMS19 N-terminal" evidence="8">
    <location>
        <begin position="42"/>
        <end position="299"/>
    </location>
</feature>
<dbReference type="InterPro" id="IPR024687">
    <property type="entry name" value="MMS19_C"/>
</dbReference>
<keyword evidence="10" id="KW-1185">Reference proteome</keyword>
<comment type="similarity">
    <text evidence="2 6">Belongs to the MET18/MMS19 family.</text>
</comment>
<evidence type="ECO:0000256" key="6">
    <source>
        <dbReference type="RuleBase" id="RU367072"/>
    </source>
</evidence>
<dbReference type="Pfam" id="PF12460">
    <property type="entry name" value="MMS19_C"/>
    <property type="match status" value="1"/>
</dbReference>
<dbReference type="AlphaFoldDB" id="A0A0D2CIC3"/>
<dbReference type="EMBL" id="KN846960">
    <property type="protein sequence ID" value="KIW64946.1"/>
    <property type="molecule type" value="Genomic_DNA"/>
</dbReference>
<evidence type="ECO:0000256" key="4">
    <source>
        <dbReference type="ARBA" id="ARBA00023242"/>
    </source>
</evidence>
<dbReference type="InterPro" id="IPR029240">
    <property type="entry name" value="MMS19_N"/>
</dbReference>
<dbReference type="GO" id="GO:0097361">
    <property type="term" value="C:cytosolic [4Fe-4S] assembly targeting complex"/>
    <property type="evidence" value="ECO:0007669"/>
    <property type="project" value="UniProtKB-UniRule"/>
</dbReference>
<dbReference type="InterPro" id="IPR016024">
    <property type="entry name" value="ARM-type_fold"/>
</dbReference>
<feature type="repeat" description="HEAT" evidence="5">
    <location>
        <begin position="41"/>
        <end position="79"/>
    </location>
</feature>
<evidence type="ECO:0000313" key="9">
    <source>
        <dbReference type="EMBL" id="KIW64946.1"/>
    </source>
</evidence>
<keyword evidence="4 6" id="KW-0539">Nucleus</keyword>
<dbReference type="PANTHER" id="PTHR12891">
    <property type="entry name" value="DNA REPAIR/TRANSCRIPTION PROTEIN MET18/MMS19"/>
    <property type="match status" value="1"/>
</dbReference>
<organism evidence="9 10">
    <name type="scientific">Phialophora macrospora</name>
    <dbReference type="NCBI Taxonomy" id="1851006"/>
    <lineage>
        <taxon>Eukaryota</taxon>
        <taxon>Fungi</taxon>
        <taxon>Dikarya</taxon>
        <taxon>Ascomycota</taxon>
        <taxon>Pezizomycotina</taxon>
        <taxon>Eurotiomycetes</taxon>
        <taxon>Chaetothyriomycetidae</taxon>
        <taxon>Chaetothyriales</taxon>
        <taxon>Herpotrichiellaceae</taxon>
        <taxon>Phialophora</taxon>
    </lineage>
</organism>
<evidence type="ECO:0000256" key="3">
    <source>
        <dbReference type="ARBA" id="ARBA00022737"/>
    </source>
</evidence>
<name>A0A0D2CIC3_9EURO</name>
<dbReference type="PROSITE" id="PS50077">
    <property type="entry name" value="HEAT_REPEAT"/>
    <property type="match status" value="1"/>
</dbReference>
<reference evidence="9 10" key="1">
    <citation type="submission" date="2015-01" db="EMBL/GenBank/DDBJ databases">
        <title>The Genome Sequence of Capronia semiimmersa CBS27337.</title>
        <authorList>
            <consortium name="The Broad Institute Genomics Platform"/>
            <person name="Cuomo C."/>
            <person name="de Hoog S."/>
            <person name="Gorbushina A."/>
            <person name="Stielow B."/>
            <person name="Teixiera M."/>
            <person name="Abouelleil A."/>
            <person name="Chapman S.B."/>
            <person name="Priest M."/>
            <person name="Young S.K."/>
            <person name="Wortman J."/>
            <person name="Nusbaum C."/>
            <person name="Birren B."/>
        </authorList>
    </citation>
    <scope>NUCLEOTIDE SEQUENCE [LARGE SCALE GENOMIC DNA]</scope>
    <source>
        <strain evidence="9 10">CBS 27337</strain>
    </source>
</reference>
<dbReference type="InterPro" id="IPR039920">
    <property type="entry name" value="MMS19"/>
</dbReference>
<dbReference type="Proteomes" id="UP000054266">
    <property type="component" value="Unassembled WGS sequence"/>
</dbReference>
<evidence type="ECO:0000256" key="5">
    <source>
        <dbReference type="PROSITE-ProRule" id="PRU00103"/>
    </source>
</evidence>
<dbReference type="PANTHER" id="PTHR12891:SF0">
    <property type="entry name" value="MMS19 NUCLEOTIDE EXCISION REPAIR PROTEIN HOMOLOG"/>
    <property type="match status" value="1"/>
</dbReference>
<comment type="subcellular location">
    <subcellularLocation>
        <location evidence="1 6">Nucleus</location>
    </subcellularLocation>
</comment>
<dbReference type="InterPro" id="IPR021133">
    <property type="entry name" value="HEAT_type_2"/>
</dbReference>
<dbReference type="Gene3D" id="1.25.10.10">
    <property type="entry name" value="Leucine-rich Repeat Variant"/>
    <property type="match status" value="3"/>
</dbReference>
<dbReference type="GO" id="GO:0051604">
    <property type="term" value="P:protein maturation"/>
    <property type="evidence" value="ECO:0007669"/>
    <property type="project" value="UniProtKB-UniRule"/>
</dbReference>
<sequence>MALSDTRNYVHALESDKQEAAKIAKSTAQKLETRQTTLIELVQSLGEYINDDDEKIRARAVSYLVAVIAALSPKYLSRQQIQVLCQFLCDRIEDGGAIEGLSKLQSLDRFTSDMAQTVVRAIFEHFADLQSRNQAGRYRVLQLLNELLDHHRKAVREMKDESLTGITELVAGEKDPRNLMLVFSMLRVLMVEWDIGGHEQTMFDSVYAYFPITFRPPPNDPYGITAQDLKDRLRECLASTGALAPYTFPNMLDRLDSTSSTVKRDCLQVLAACANNYDPESLSPFSIPLWDAVKFEVLQAQEPELAEEALVVLKAIAACLSTSPKSIHNAPSSPLLQYLKPVNKECLEHLQEPAARQAKASGDILRAVSSASFLAFEIVIRAIGPSLLTIYQSSQGLVHQRAILEIANQLFEASIEVYGSWSAPSPKNTEGRENLVRQFKDSFVALYSQALMGTVKEEVSFRLTAATGLLLVSKMNSVLSDDEIGLIVQYFDDIVLKEESHGRDELKKKAMTALAEISQFKPALISDITFPAFMARLPDSENEARSGDYGSVLEGLAEISLERQLLETLMRRLLNKLELLFGSSQPSPFPYTRAILGAILFVLNRTVSKQKVSLEAYFDRVVVGLSQRISQTTTGPLADESVLDLLGRIMNLTVRHSSAESIQKTADGLYFFFAGTPDGAEPGILTKMVEQPQRTVLITWLLAALPRNTWSSILAKDQVPRNINDLLSFATTSQNPAVTQSLLAQVALYINKHIQTPDLGFVEDILSQKLSSLKDESMDVTEPHDFDVRLVFVLFKALILRLSPRTNEYLSELVELLSPSQYPRSVSQKAALGFATILSPDDILSKENGAQIRLLVPQRVFQTLTPLIAEKFRTSNAPLEKENYLIALSGILASVPSEIVMPELPTLLPLLLQSLDITDQTVKVATLETLAVVISSNPSALVDSGHIPALVKRLITVATAKKSKTSNAAPEKGGVYTMQENHPRSRQLATRCLTLMPKYISASGSRANPLLALKREVLHGLRNILDDPKRDVRKEAVDARSAWLRGVDDVIDDDE</sequence>
<dbReference type="GO" id="GO:0006281">
    <property type="term" value="P:DNA repair"/>
    <property type="evidence" value="ECO:0007669"/>
    <property type="project" value="UniProtKB-UniRule"/>
</dbReference>
<evidence type="ECO:0000256" key="1">
    <source>
        <dbReference type="ARBA" id="ARBA00004123"/>
    </source>
</evidence>
<keyword evidence="6" id="KW-0234">DNA repair</keyword>
<comment type="function">
    <text evidence="6">Key component of the cytosolic iron-sulfur protein assembly (CIA) complex, a multiprotein complex that mediates the incorporation of iron-sulfur cluster into apoproteins specifically involved in DNA metabolism and genomic integrity. In the CIA complex, MMS19 acts as an adapter between early-acting CIA components and a subset of cellular target iron-sulfur proteins.</text>
</comment>
<feature type="domain" description="MMS19 C-terminal" evidence="7">
    <location>
        <begin position="552"/>
        <end position="997"/>
    </location>
</feature>
<protein>
    <recommendedName>
        <fullName evidence="6">MMS19 nucleotide excision repair protein</fullName>
    </recommendedName>
</protein>
<dbReference type="InterPro" id="IPR011989">
    <property type="entry name" value="ARM-like"/>
</dbReference>
<evidence type="ECO:0000256" key="2">
    <source>
        <dbReference type="ARBA" id="ARBA00009340"/>
    </source>
</evidence>
<dbReference type="GO" id="GO:0005634">
    <property type="term" value="C:nucleus"/>
    <property type="evidence" value="ECO:0007669"/>
    <property type="project" value="UniProtKB-SubCell"/>
</dbReference>
<proteinExistence type="inferred from homology"/>
<keyword evidence="3" id="KW-0677">Repeat</keyword>
<accession>A0A0D2CIC3</accession>
<evidence type="ECO:0000259" key="7">
    <source>
        <dbReference type="Pfam" id="PF12460"/>
    </source>
</evidence>
<evidence type="ECO:0000259" key="8">
    <source>
        <dbReference type="Pfam" id="PF14500"/>
    </source>
</evidence>
<dbReference type="STRING" id="5601.A0A0D2CIC3"/>
<gene>
    <name evidence="9" type="ORF">PV04_07246</name>
</gene>
<dbReference type="SUPFAM" id="SSF48371">
    <property type="entry name" value="ARM repeat"/>
    <property type="match status" value="2"/>
</dbReference>
<dbReference type="Pfam" id="PF14500">
    <property type="entry name" value="MMS19_N"/>
    <property type="match status" value="1"/>
</dbReference>
<dbReference type="HOGENOM" id="CLU_005943_1_0_1"/>
<keyword evidence="6" id="KW-0227">DNA damage</keyword>
<dbReference type="GO" id="GO:0016226">
    <property type="term" value="P:iron-sulfur cluster assembly"/>
    <property type="evidence" value="ECO:0007669"/>
    <property type="project" value="UniProtKB-UniRule"/>
</dbReference>